<dbReference type="STRING" id="100787.A0A0G4ML68"/>
<protein>
    <recommendedName>
        <fullName evidence="4">dihydroorotase</fullName>
        <ecNumber evidence="4">3.5.2.3</ecNumber>
    </recommendedName>
</protein>
<proteinExistence type="inferred from homology"/>
<dbReference type="SUPFAM" id="SSF47473">
    <property type="entry name" value="EF-hand"/>
    <property type="match status" value="1"/>
</dbReference>
<accession>A0A0G4ML68</accession>
<dbReference type="PROSITE" id="PS00483">
    <property type="entry name" value="DIHYDROOROTASE_2"/>
    <property type="match status" value="1"/>
</dbReference>
<dbReference type="InterPro" id="IPR002195">
    <property type="entry name" value="Dihydroorotase_CS"/>
</dbReference>
<sequence length="605" mass="65313">MATPVAGYKPSPLGYGSPRSSPFRRPESPASPSSPSLRQTTPSASPTKTPYRTSRSSFAEPPTTPTRTADSWTPRALPQTPPRVDMQASPKVATRSSPVKTTAMNGNALSQLQPTQVRTLREGFEILDRDSDGVVNREDVADMLTQLGLPANASDVSKFFPPSAPQTMTMAVFLNTLAAMLATLSPQAELLSAFSAFDDDDSGQIDLAELRDALLNTAPEPGERALTPAEVDQVMQGFTGRRAFSRNMQGGLGKRGEVFRYQEFVNSVHLRDGDMSRAVVPTIRDGGVDTVYVMPNLIPPVTTVAQALAYKERLQAIDNSVNYLMTLFLDESITPEVVRAAKKAGIAGIKSYPKGTTTNSSGGVVSYEPYDATFAAMEEVGLVLNIHGEVPNNTQKDVSVMNAESKFLPTLLEVHAKFPKLRIVLEHVTTADACEAVRSCGPTVAGTITAHHLSLVIDQAVGDVFCYCKPVAKSPEDRRALLNALVTSNGKFFLGTDSAPHDISAKKGKGSAAAGVFTQPHASQYILTALEEGIAREDIKDEQVTEEVLRGFLSEWGRKFYGVEPATQKIVLTKGDKVIPESVKDAGVEVVHYRAGTKTWDLKWQ</sequence>
<dbReference type="Pfam" id="PF04909">
    <property type="entry name" value="Amidohydro_2"/>
    <property type="match status" value="1"/>
</dbReference>
<dbReference type="UniPathway" id="UPA00070">
    <property type="reaction ID" value="UER00117"/>
</dbReference>
<name>A0A0G4ML68_VERLO</name>
<evidence type="ECO:0000256" key="8">
    <source>
        <dbReference type="ARBA" id="ARBA00022837"/>
    </source>
</evidence>
<dbReference type="PROSITE" id="PS00018">
    <property type="entry name" value="EF_HAND_1"/>
    <property type="match status" value="2"/>
</dbReference>
<dbReference type="GO" id="GO:0044205">
    <property type="term" value="P:'de novo' UMP biosynthetic process"/>
    <property type="evidence" value="ECO:0007669"/>
    <property type="project" value="UniProtKB-UniPathway"/>
</dbReference>
<evidence type="ECO:0000256" key="9">
    <source>
        <dbReference type="ARBA" id="ARBA00022975"/>
    </source>
</evidence>
<comment type="similarity">
    <text evidence="3">Belongs to the metallo-dependent hydrolases superfamily. DHOase family. Class II DHOase subfamily.</text>
</comment>
<organism evidence="12 13">
    <name type="scientific">Verticillium longisporum</name>
    <name type="common">Verticillium dahliae var. longisporum</name>
    <dbReference type="NCBI Taxonomy" id="100787"/>
    <lineage>
        <taxon>Eukaryota</taxon>
        <taxon>Fungi</taxon>
        <taxon>Dikarya</taxon>
        <taxon>Ascomycota</taxon>
        <taxon>Pezizomycotina</taxon>
        <taxon>Sordariomycetes</taxon>
        <taxon>Hypocreomycetidae</taxon>
        <taxon>Glomerellales</taxon>
        <taxon>Plectosphaerellaceae</taxon>
        <taxon>Verticillium</taxon>
    </lineage>
</organism>
<evidence type="ECO:0000256" key="7">
    <source>
        <dbReference type="ARBA" id="ARBA00022833"/>
    </source>
</evidence>
<evidence type="ECO:0000256" key="4">
    <source>
        <dbReference type="ARBA" id="ARBA00012860"/>
    </source>
</evidence>
<dbReference type="InterPro" id="IPR002048">
    <property type="entry name" value="EF_hand_dom"/>
</dbReference>
<dbReference type="SMART" id="SM00054">
    <property type="entry name" value="EFh"/>
    <property type="match status" value="2"/>
</dbReference>
<dbReference type="Gene3D" id="1.10.238.10">
    <property type="entry name" value="EF-hand"/>
    <property type="match status" value="1"/>
</dbReference>
<reference evidence="12 13" key="1">
    <citation type="submission" date="2015-05" db="EMBL/GenBank/DDBJ databases">
        <authorList>
            <person name="Wang D.B."/>
            <person name="Wang M."/>
        </authorList>
    </citation>
    <scope>NUCLEOTIDE SEQUENCE [LARGE SCALE GENOMIC DNA]</scope>
    <source>
        <strain evidence="12">VL1</strain>
    </source>
</reference>
<evidence type="ECO:0000256" key="5">
    <source>
        <dbReference type="ARBA" id="ARBA00022723"/>
    </source>
</evidence>
<evidence type="ECO:0000256" key="3">
    <source>
        <dbReference type="ARBA" id="ARBA00005631"/>
    </source>
</evidence>
<dbReference type="InterPro" id="IPR018247">
    <property type="entry name" value="EF_Hand_1_Ca_BS"/>
</dbReference>
<feature type="domain" description="EF-hand" evidence="11">
    <location>
        <begin position="115"/>
        <end position="150"/>
    </location>
</feature>
<feature type="compositionally biased region" description="Polar residues" evidence="10">
    <location>
        <begin position="37"/>
        <end position="57"/>
    </location>
</feature>
<dbReference type="AlphaFoldDB" id="A0A0G4ML68"/>
<dbReference type="InterPro" id="IPR004721">
    <property type="entry name" value="DHOdimr"/>
</dbReference>
<keyword evidence="8" id="KW-0106">Calcium</keyword>
<dbReference type="NCBIfam" id="TIGR00856">
    <property type="entry name" value="pyrC_dimer"/>
    <property type="match status" value="1"/>
</dbReference>
<dbReference type="InterPro" id="IPR006680">
    <property type="entry name" value="Amidohydro-rel"/>
</dbReference>
<dbReference type="FunFam" id="3.20.20.140:FF:000041">
    <property type="entry name" value="Dihydroorotase, variant"/>
    <property type="match status" value="1"/>
</dbReference>
<dbReference type="PROSITE" id="PS50222">
    <property type="entry name" value="EF_HAND_2"/>
    <property type="match status" value="2"/>
</dbReference>
<feature type="compositionally biased region" description="Low complexity" evidence="10">
    <location>
        <begin position="17"/>
        <end position="36"/>
    </location>
</feature>
<dbReference type="InterPro" id="IPR011992">
    <property type="entry name" value="EF-hand-dom_pair"/>
</dbReference>
<dbReference type="GO" id="GO:0004151">
    <property type="term" value="F:dihydroorotase activity"/>
    <property type="evidence" value="ECO:0007669"/>
    <property type="project" value="UniProtKB-EC"/>
</dbReference>
<dbReference type="GO" id="GO:0005509">
    <property type="term" value="F:calcium ion binding"/>
    <property type="evidence" value="ECO:0007669"/>
    <property type="project" value="InterPro"/>
</dbReference>
<dbReference type="InterPro" id="IPR032466">
    <property type="entry name" value="Metal_Hydrolase"/>
</dbReference>
<dbReference type="GO" id="GO:0005737">
    <property type="term" value="C:cytoplasm"/>
    <property type="evidence" value="ECO:0007669"/>
    <property type="project" value="TreeGrafter"/>
</dbReference>
<dbReference type="EMBL" id="CVQH01023194">
    <property type="protein sequence ID" value="CRK34790.1"/>
    <property type="molecule type" value="Genomic_DNA"/>
</dbReference>
<dbReference type="EC" id="3.5.2.3" evidence="4"/>
<keyword evidence="9" id="KW-0665">Pyrimidine biosynthesis</keyword>
<dbReference type="Proteomes" id="UP000044602">
    <property type="component" value="Unassembled WGS sequence"/>
</dbReference>
<gene>
    <name evidence="12" type="ORF">BN1708_006524</name>
</gene>
<evidence type="ECO:0000313" key="12">
    <source>
        <dbReference type="EMBL" id="CRK34790.1"/>
    </source>
</evidence>
<keyword evidence="6" id="KW-0378">Hydrolase</keyword>
<evidence type="ECO:0000313" key="13">
    <source>
        <dbReference type="Proteomes" id="UP000044602"/>
    </source>
</evidence>
<keyword evidence="7" id="KW-0862">Zinc</keyword>
<evidence type="ECO:0000256" key="10">
    <source>
        <dbReference type="SAM" id="MobiDB-lite"/>
    </source>
</evidence>
<dbReference type="PANTHER" id="PTHR43137:SF1">
    <property type="entry name" value="DIHYDROOROTASE"/>
    <property type="match status" value="1"/>
</dbReference>
<comment type="pathway">
    <text evidence="2">Pyrimidine metabolism; UMP biosynthesis via de novo pathway; (S)-dihydroorotate from bicarbonate: step 3/3.</text>
</comment>
<evidence type="ECO:0000256" key="6">
    <source>
        <dbReference type="ARBA" id="ARBA00022801"/>
    </source>
</evidence>
<evidence type="ECO:0000259" key="11">
    <source>
        <dbReference type="PROSITE" id="PS50222"/>
    </source>
</evidence>
<evidence type="ECO:0000256" key="1">
    <source>
        <dbReference type="ARBA" id="ARBA00001947"/>
    </source>
</evidence>
<feature type="domain" description="EF-hand" evidence="11">
    <location>
        <begin position="185"/>
        <end position="220"/>
    </location>
</feature>
<comment type="cofactor">
    <cofactor evidence="1">
        <name>Zn(2+)</name>
        <dbReference type="ChEBI" id="CHEBI:29105"/>
    </cofactor>
</comment>
<feature type="region of interest" description="Disordered" evidence="10">
    <location>
        <begin position="1"/>
        <end position="99"/>
    </location>
</feature>
<keyword evidence="5" id="KW-0479">Metal-binding</keyword>
<dbReference type="Gene3D" id="3.20.20.140">
    <property type="entry name" value="Metal-dependent hydrolases"/>
    <property type="match status" value="1"/>
</dbReference>
<dbReference type="SUPFAM" id="SSF51556">
    <property type="entry name" value="Metallo-dependent hydrolases"/>
    <property type="match status" value="1"/>
</dbReference>
<dbReference type="PANTHER" id="PTHR43137">
    <property type="entry name" value="DIHYDROOROTASE"/>
    <property type="match status" value="1"/>
</dbReference>
<keyword evidence="13" id="KW-1185">Reference proteome</keyword>
<evidence type="ECO:0000256" key="2">
    <source>
        <dbReference type="ARBA" id="ARBA00004880"/>
    </source>
</evidence>
<dbReference type="GO" id="GO:0006207">
    <property type="term" value="P:'de novo' pyrimidine nucleobase biosynthetic process"/>
    <property type="evidence" value="ECO:0007669"/>
    <property type="project" value="TreeGrafter"/>
</dbReference>